<evidence type="ECO:0000313" key="3">
    <source>
        <dbReference type="EMBL" id="KKP30935.1"/>
    </source>
</evidence>
<keyword evidence="1" id="KW-0472">Membrane</keyword>
<comment type="caution">
    <text evidence="3">The sequence shown here is derived from an EMBL/GenBank/DDBJ whole genome shotgun (WGS) entry which is preliminary data.</text>
</comment>
<feature type="transmembrane region" description="Helical" evidence="1">
    <location>
        <begin position="68"/>
        <end position="88"/>
    </location>
</feature>
<dbReference type="EMBL" id="LBOI01000020">
    <property type="protein sequence ID" value="KKP30935.1"/>
    <property type="molecule type" value="Genomic_DNA"/>
</dbReference>
<accession>A0A0G0AWE4</accession>
<dbReference type="Pfam" id="PF04892">
    <property type="entry name" value="VanZ"/>
    <property type="match status" value="1"/>
</dbReference>
<feature type="domain" description="VanZ-like" evidence="2">
    <location>
        <begin position="27"/>
        <end position="111"/>
    </location>
</feature>
<dbReference type="InterPro" id="IPR006976">
    <property type="entry name" value="VanZ-like"/>
</dbReference>
<sequence>MKILKFWLPPILWGLVIFSFSSFKVGTATEIYWKDFIIKKTAHVIEYGILATLLYRAMVNSDIEKKKAIWLSILIAFLYGLTDEFHQSFTPGREPHLRDVIIDTIGAGVFVFGLVGNISKMPKKIKEVANRFDLK</sequence>
<evidence type="ECO:0000256" key="1">
    <source>
        <dbReference type="SAM" id="Phobius"/>
    </source>
</evidence>
<dbReference type="NCBIfam" id="NF037970">
    <property type="entry name" value="vanZ_1"/>
    <property type="match status" value="1"/>
</dbReference>
<proteinExistence type="predicted"/>
<feature type="transmembrane region" description="Helical" evidence="1">
    <location>
        <begin position="12"/>
        <end position="33"/>
    </location>
</feature>
<feature type="transmembrane region" description="Helical" evidence="1">
    <location>
        <begin position="100"/>
        <end position="118"/>
    </location>
</feature>
<name>A0A0G0AWE4_9BACT</name>
<dbReference type="Proteomes" id="UP000034803">
    <property type="component" value="Unassembled WGS sequence"/>
</dbReference>
<protein>
    <submittedName>
        <fullName evidence="3">VanZ-like protein</fullName>
    </submittedName>
</protein>
<gene>
    <name evidence="3" type="ORF">UR21_C0020G0030</name>
</gene>
<evidence type="ECO:0000259" key="2">
    <source>
        <dbReference type="Pfam" id="PF04892"/>
    </source>
</evidence>
<keyword evidence="1" id="KW-1133">Transmembrane helix</keyword>
<dbReference type="AlphaFoldDB" id="A0A0G0AWE4"/>
<organism evidence="3 4">
    <name type="scientific">Candidatus Woesebacteria bacterium GW2011_GWC2_31_9</name>
    <dbReference type="NCBI Taxonomy" id="1618586"/>
    <lineage>
        <taxon>Bacteria</taxon>
        <taxon>Candidatus Woeseibacteriota</taxon>
    </lineage>
</organism>
<keyword evidence="1" id="KW-0812">Transmembrane</keyword>
<reference evidence="3 4" key="1">
    <citation type="journal article" date="2015" name="Nature">
        <title>rRNA introns, odd ribosomes, and small enigmatic genomes across a large radiation of phyla.</title>
        <authorList>
            <person name="Brown C.T."/>
            <person name="Hug L.A."/>
            <person name="Thomas B.C."/>
            <person name="Sharon I."/>
            <person name="Castelle C.J."/>
            <person name="Singh A."/>
            <person name="Wilkins M.J."/>
            <person name="Williams K.H."/>
            <person name="Banfield J.F."/>
        </authorList>
    </citation>
    <scope>NUCLEOTIDE SEQUENCE [LARGE SCALE GENOMIC DNA]</scope>
</reference>
<evidence type="ECO:0000313" key="4">
    <source>
        <dbReference type="Proteomes" id="UP000034803"/>
    </source>
</evidence>